<dbReference type="GO" id="GO:0009279">
    <property type="term" value="C:cell outer membrane"/>
    <property type="evidence" value="ECO:0007669"/>
    <property type="project" value="UniProtKB-UniRule"/>
</dbReference>
<dbReference type="PANTHER" id="PTHR12815:SF47">
    <property type="entry name" value="TRANSLOCATION AND ASSEMBLY MODULE SUBUNIT TAMA"/>
    <property type="match status" value="1"/>
</dbReference>
<feature type="chain" id="PRO_5002783825" description="Outer membrane protein assembly factor BamA" evidence="9">
    <location>
        <begin position="22"/>
        <end position="809"/>
    </location>
</feature>
<feature type="domain" description="POTRA" evidence="10">
    <location>
        <begin position="110"/>
        <end position="186"/>
    </location>
</feature>
<name>B2XCM2_TRELE</name>
<dbReference type="EMBL" id="EU057146">
    <property type="protein sequence ID" value="ABW74625.1"/>
    <property type="molecule type" value="Genomic_DNA"/>
</dbReference>
<dbReference type="PROSITE" id="PS51779">
    <property type="entry name" value="POTRA"/>
    <property type="match status" value="3"/>
</dbReference>
<dbReference type="InterPro" id="IPR034746">
    <property type="entry name" value="POTRA"/>
</dbReference>
<protein>
    <recommendedName>
        <fullName evidence="8">Outer membrane protein assembly factor BamA</fullName>
    </recommendedName>
</protein>
<sequence length="809" mass="91254">MHSNRRVFTILCVCILSAVCALLPAQSESDWYYGKEIRNIRFVGLKAVKSADIDAVVSPFIGQNFSDELYTEILNKIYALEYFEEVTPLALPADSENKTVIIQFTVIERPVVKKLSFSGNSRLRTSELRDTVSVKESDVYIESKVLLDEQKLQNLYLEKGYTKAKVAREVTEVNGEINIVFNISEGQQTVVSAIRFQGNVIATEKNLKKNMKLKEVNLVQKGAFQESFLEADKQSLLLYYQNKGYIDAAVTDVVRETTYNAQKMRDELTITYVIKEGAQYLFDGMTIEGNVIFPTEQLQSLIKLKKGAIFNQTRFQESLAAIADLYYENGYTSNGFYPETNKNTETRLVSCVLHISEKPRSHIERILVTGNTKTKDYVILREIPLEPGDIFSKKKVETGLRSLYNLGFFSAVIPNIQSGSEENLVNLVVDVEERSTTAIEFGVTFSGVTDPSAWPVSLFANWKDSNFLGTGKTIGVNVTGSNDEQVLSFNFSDPWFLNKPLNFSAGFNIKHKALTALYYNYVPGGVNKSNYYMNYDQLSFGLEAALGKRWVWNFAAFTLTGGVANDFARNFYDNKLYVPVDTTVSDKYGKFGVQNSIWVKGALNARDVLSDPSKGWFASQQFKWTGLLPKLESEYFLRSDTKGEIYFTLLNKPMSETWNLKFVLAAYTGFSFLFPAQGSPIGKLNKLYIDGMFNGRGWASAGDQSSSLIGHAMWSSFAELRMPIAPGVFSLDFFTDVIAVKETPKKMFTELSGNDFFFSFGPGLRFSLPQFPLRLMWAWSFKTRDGAFEWNTSTKNTGKFVLSFNLTNQ</sequence>
<comment type="subcellular location">
    <subcellularLocation>
        <location evidence="1">Membrane</location>
    </subcellularLocation>
</comment>
<evidence type="ECO:0000256" key="9">
    <source>
        <dbReference type="SAM" id="SignalP"/>
    </source>
</evidence>
<keyword evidence="6" id="KW-0472">Membrane</keyword>
<reference evidence="11" key="1">
    <citation type="submission" date="2007-07" db="EMBL/GenBank/DDBJ databases">
        <authorList>
            <person name="Jun H.-K."/>
            <person name="Kang Y.-M."/>
            <person name="Choi B.-K."/>
        </authorList>
    </citation>
    <scope>NUCLEOTIDE SEQUENCE</scope>
</reference>
<evidence type="ECO:0000256" key="4">
    <source>
        <dbReference type="ARBA" id="ARBA00022729"/>
    </source>
</evidence>
<dbReference type="Gene3D" id="2.40.160.50">
    <property type="entry name" value="membrane protein fhac: a member of the omp85/tpsb transporter family"/>
    <property type="match status" value="1"/>
</dbReference>
<dbReference type="InterPro" id="IPR039910">
    <property type="entry name" value="D15-like"/>
</dbReference>
<feature type="domain" description="POTRA" evidence="10">
    <location>
        <begin position="189"/>
        <end position="277"/>
    </location>
</feature>
<evidence type="ECO:0000256" key="1">
    <source>
        <dbReference type="ARBA" id="ARBA00004370"/>
    </source>
</evidence>
<feature type="domain" description="POTRA" evidence="10">
    <location>
        <begin position="361"/>
        <end position="434"/>
    </location>
</feature>
<dbReference type="PIRSF" id="PIRSF006076">
    <property type="entry name" value="OM_assembly_OMP85"/>
    <property type="match status" value="1"/>
</dbReference>
<dbReference type="InterPro" id="IPR000184">
    <property type="entry name" value="Bac_surfAg_D15"/>
</dbReference>
<reference evidence="11" key="2">
    <citation type="journal article" date="2008" name="Infect. Immun.">
        <title>Highly conserved surface proteins of oral spirochetes as adhesins and potent inducers of proinflammatory and osteoclastogenic factors.</title>
        <authorList>
            <person name="Jun H.K."/>
            <person name="Kang Y.M."/>
            <person name="Lee H.R."/>
            <person name="Lee S.H."/>
            <person name="Choi B.K."/>
        </authorList>
    </citation>
    <scope>NUCLEOTIDE SEQUENCE</scope>
</reference>
<keyword evidence="7" id="KW-0998">Cell outer membrane</keyword>
<dbReference type="NCBIfam" id="TIGR03303">
    <property type="entry name" value="OM_YaeT"/>
    <property type="match status" value="1"/>
</dbReference>
<feature type="signal peptide" evidence="9">
    <location>
        <begin position="1"/>
        <end position="21"/>
    </location>
</feature>
<evidence type="ECO:0000313" key="11">
    <source>
        <dbReference type="EMBL" id="ABW74625.1"/>
    </source>
</evidence>
<keyword evidence="3" id="KW-0812">Transmembrane</keyword>
<keyword evidence="5" id="KW-0677">Repeat</keyword>
<evidence type="ECO:0000256" key="7">
    <source>
        <dbReference type="ARBA" id="ARBA00023237"/>
    </source>
</evidence>
<accession>B2XCM2</accession>
<dbReference type="InterPro" id="IPR010827">
    <property type="entry name" value="BamA/TamA_POTRA"/>
</dbReference>
<organism evidence="11">
    <name type="scientific">Treponema lecithinolyticum</name>
    <dbReference type="NCBI Taxonomy" id="53418"/>
    <lineage>
        <taxon>Bacteria</taxon>
        <taxon>Pseudomonadati</taxon>
        <taxon>Spirochaetota</taxon>
        <taxon>Spirochaetia</taxon>
        <taxon>Spirochaetales</taxon>
        <taxon>Treponemataceae</taxon>
        <taxon>Treponema</taxon>
    </lineage>
</organism>
<dbReference type="AlphaFoldDB" id="B2XCM2"/>
<evidence type="ECO:0000256" key="8">
    <source>
        <dbReference type="NCBIfam" id="TIGR03303"/>
    </source>
</evidence>
<keyword evidence="2" id="KW-1134">Transmembrane beta strand</keyword>
<evidence type="ECO:0000256" key="2">
    <source>
        <dbReference type="ARBA" id="ARBA00022452"/>
    </source>
</evidence>
<evidence type="ECO:0000256" key="3">
    <source>
        <dbReference type="ARBA" id="ARBA00022692"/>
    </source>
</evidence>
<dbReference type="GO" id="GO:0071709">
    <property type="term" value="P:membrane assembly"/>
    <property type="evidence" value="ECO:0007669"/>
    <property type="project" value="InterPro"/>
</dbReference>
<keyword evidence="4 9" id="KW-0732">Signal</keyword>
<dbReference type="Gene3D" id="3.10.20.310">
    <property type="entry name" value="membrane protein fhac"/>
    <property type="match status" value="5"/>
</dbReference>
<dbReference type="InterPro" id="IPR023707">
    <property type="entry name" value="OM_assembly_BamA"/>
</dbReference>
<evidence type="ECO:0000256" key="5">
    <source>
        <dbReference type="ARBA" id="ARBA00022737"/>
    </source>
</evidence>
<evidence type="ECO:0000256" key="6">
    <source>
        <dbReference type="ARBA" id="ARBA00023136"/>
    </source>
</evidence>
<dbReference type="Pfam" id="PF01103">
    <property type="entry name" value="Omp85"/>
    <property type="match status" value="1"/>
</dbReference>
<proteinExistence type="predicted"/>
<evidence type="ECO:0000259" key="10">
    <source>
        <dbReference type="PROSITE" id="PS51779"/>
    </source>
</evidence>
<dbReference type="Pfam" id="PF07244">
    <property type="entry name" value="POTRA"/>
    <property type="match status" value="5"/>
</dbReference>
<dbReference type="PANTHER" id="PTHR12815">
    <property type="entry name" value="SORTING AND ASSEMBLY MACHINERY SAMM50 PROTEIN FAMILY MEMBER"/>
    <property type="match status" value="1"/>
</dbReference>